<dbReference type="AlphaFoldDB" id="A0A8J7YZN0"/>
<sequence length="53" mass="5358">MSIGITGSSGGEKDLNTPPLPSMFLISLTVPGDAPAFLNASDGEYPTPLGPLL</sequence>
<dbReference type="EMBL" id="JAACQH010000074">
    <property type="protein sequence ID" value="NCS91512.1"/>
    <property type="molecule type" value="Genomic_DNA"/>
</dbReference>
<name>A0A8J7YZN0_9ARCH</name>
<gene>
    <name evidence="2" type="ORF">GW779_03765</name>
    <name evidence="1" type="ORF">GW910_04590</name>
</gene>
<dbReference type="Proteomes" id="UP000768163">
    <property type="component" value="Unassembled WGS sequence"/>
</dbReference>
<comment type="caution">
    <text evidence="1">The sequence shown here is derived from an EMBL/GenBank/DDBJ whole genome shotgun (WGS) entry which is preliminary data.</text>
</comment>
<protein>
    <submittedName>
        <fullName evidence="1">Uncharacterized protein</fullName>
    </submittedName>
</protein>
<evidence type="ECO:0000313" key="2">
    <source>
        <dbReference type="EMBL" id="NCS91512.1"/>
    </source>
</evidence>
<dbReference type="Proteomes" id="UP000738826">
    <property type="component" value="Unassembled WGS sequence"/>
</dbReference>
<reference evidence="1" key="1">
    <citation type="submission" date="2019-11" db="EMBL/GenBank/DDBJ databases">
        <title>Lipid analysis of CO2-rich subsurface aquifers suggests an autotrophy-based deep biosphere with lysolipids enriched in CPR bacteria.</title>
        <authorList>
            <person name="Probst A.J."/>
            <person name="Elling F.J."/>
            <person name="Castelle C.J."/>
            <person name="Zhu Q."/>
            <person name="Elvert M."/>
            <person name="Birarda G."/>
            <person name="Holman H.-Y."/>
            <person name="Lane K.R."/>
            <person name="Ladd B."/>
            <person name="Ryan M.C."/>
            <person name="Woyke T."/>
            <person name="Hinrichs K.-U."/>
            <person name="Banfield J.F."/>
        </authorList>
    </citation>
    <scope>NUCLEOTIDE SEQUENCE</scope>
    <source>
        <strain evidence="1">CG_2015-01_33_1645</strain>
        <strain evidence="2">CG_2015-04_33_537</strain>
    </source>
</reference>
<dbReference type="EMBL" id="JAACVF010000123">
    <property type="protein sequence ID" value="NCN65320.1"/>
    <property type="molecule type" value="Genomic_DNA"/>
</dbReference>
<accession>A0A8J7YZN0</accession>
<organism evidence="1 3">
    <name type="scientific">Candidatus Altarchaeum hamiconexum</name>
    <dbReference type="NCBI Taxonomy" id="1803513"/>
    <lineage>
        <taxon>Archaea</taxon>
        <taxon>Candidatus Altarchaeota</taxon>
        <taxon>Candidatus Altiarchaeia</taxon>
        <taxon>Candidatus Altarchaeales</taxon>
        <taxon>Candidatus Altarchaeaceae</taxon>
        <taxon>Candidatus Altarchaeum</taxon>
    </lineage>
</organism>
<proteinExistence type="predicted"/>
<evidence type="ECO:0000313" key="3">
    <source>
        <dbReference type="Proteomes" id="UP000768163"/>
    </source>
</evidence>
<evidence type="ECO:0000313" key="1">
    <source>
        <dbReference type="EMBL" id="NCN65320.1"/>
    </source>
</evidence>